<feature type="region of interest" description="Disordered" evidence="1">
    <location>
        <begin position="1"/>
        <end position="131"/>
    </location>
</feature>
<sequence length="131" mass="15159">MDHMSPMHREQLQAKDKPHHSSKYTSKDLHHPTSGPKLNANQHSKDGQRAKELHTHGLTYATTQANRIKRKSNTERKPTKGNFHSCRQSRNKLHPKQIVAKQQLQIQLREADQSRPEGQCKDLHHPTSDRN</sequence>
<proteinExistence type="predicted"/>
<accession>A0AAD3S0C0</accession>
<evidence type="ECO:0000256" key="1">
    <source>
        <dbReference type="SAM" id="MobiDB-lite"/>
    </source>
</evidence>
<organism evidence="2 3">
    <name type="scientific">Nepenthes gracilis</name>
    <name type="common">Slender pitcher plant</name>
    <dbReference type="NCBI Taxonomy" id="150966"/>
    <lineage>
        <taxon>Eukaryota</taxon>
        <taxon>Viridiplantae</taxon>
        <taxon>Streptophyta</taxon>
        <taxon>Embryophyta</taxon>
        <taxon>Tracheophyta</taxon>
        <taxon>Spermatophyta</taxon>
        <taxon>Magnoliopsida</taxon>
        <taxon>eudicotyledons</taxon>
        <taxon>Gunneridae</taxon>
        <taxon>Pentapetalae</taxon>
        <taxon>Caryophyllales</taxon>
        <taxon>Nepenthaceae</taxon>
        <taxon>Nepenthes</taxon>
    </lineage>
</organism>
<name>A0AAD3S0C0_NEPGR</name>
<dbReference type="EMBL" id="BSYO01000003">
    <property type="protein sequence ID" value="GMH02030.1"/>
    <property type="molecule type" value="Genomic_DNA"/>
</dbReference>
<feature type="compositionally biased region" description="Basic and acidic residues" evidence="1">
    <location>
        <begin position="1"/>
        <end position="16"/>
    </location>
</feature>
<evidence type="ECO:0000313" key="2">
    <source>
        <dbReference type="EMBL" id="GMH02030.1"/>
    </source>
</evidence>
<gene>
    <name evidence="2" type="ORF">Nepgr_003869</name>
</gene>
<feature type="compositionally biased region" description="Basic and acidic residues" evidence="1">
    <location>
        <begin position="43"/>
        <end position="55"/>
    </location>
</feature>
<comment type="caution">
    <text evidence="2">The sequence shown here is derived from an EMBL/GenBank/DDBJ whole genome shotgun (WGS) entry which is preliminary data.</text>
</comment>
<dbReference type="AlphaFoldDB" id="A0AAD3S0C0"/>
<protein>
    <submittedName>
        <fullName evidence="2">Uncharacterized protein</fullName>
    </submittedName>
</protein>
<evidence type="ECO:0000313" key="3">
    <source>
        <dbReference type="Proteomes" id="UP001279734"/>
    </source>
</evidence>
<feature type="compositionally biased region" description="Basic and acidic residues" evidence="1">
    <location>
        <begin position="109"/>
        <end position="131"/>
    </location>
</feature>
<reference evidence="2" key="1">
    <citation type="submission" date="2023-05" db="EMBL/GenBank/DDBJ databases">
        <title>Nepenthes gracilis genome sequencing.</title>
        <authorList>
            <person name="Fukushima K."/>
        </authorList>
    </citation>
    <scope>NUCLEOTIDE SEQUENCE</scope>
    <source>
        <strain evidence="2">SING2019-196</strain>
    </source>
</reference>
<keyword evidence="3" id="KW-1185">Reference proteome</keyword>
<dbReference type="Proteomes" id="UP001279734">
    <property type="component" value="Unassembled WGS sequence"/>
</dbReference>